<comment type="caution">
    <text evidence="1">The sequence shown here is derived from an EMBL/GenBank/DDBJ whole genome shotgun (WGS) entry which is preliminary data.</text>
</comment>
<dbReference type="EMBL" id="CM051394">
    <property type="protein sequence ID" value="KAJ4730159.1"/>
    <property type="molecule type" value="Genomic_DNA"/>
</dbReference>
<protein>
    <submittedName>
        <fullName evidence="1">F-box protein</fullName>
    </submittedName>
</protein>
<organism evidence="1 2">
    <name type="scientific">Melia azedarach</name>
    <name type="common">Chinaberry tree</name>
    <dbReference type="NCBI Taxonomy" id="155640"/>
    <lineage>
        <taxon>Eukaryota</taxon>
        <taxon>Viridiplantae</taxon>
        <taxon>Streptophyta</taxon>
        <taxon>Embryophyta</taxon>
        <taxon>Tracheophyta</taxon>
        <taxon>Spermatophyta</taxon>
        <taxon>Magnoliopsida</taxon>
        <taxon>eudicotyledons</taxon>
        <taxon>Gunneridae</taxon>
        <taxon>Pentapetalae</taxon>
        <taxon>rosids</taxon>
        <taxon>malvids</taxon>
        <taxon>Sapindales</taxon>
        <taxon>Meliaceae</taxon>
        <taxon>Melia</taxon>
    </lineage>
</organism>
<dbReference type="Proteomes" id="UP001164539">
    <property type="component" value="Chromosome 1"/>
</dbReference>
<sequence length="309" mass="35299">MESLPQEIILNILSRLPVTSILQCNLVCRAWLNLAQNSLLASMHFPRPGENAPCLILHCDYPIQNQLYSLELWSHNGKNQRVNKICVPTLPEFDVVESCKGLLCLYDSSTRNKLYDYNPFTGDYMKRPISVHFNYLDLVFGFGYHSTDKRYKVVKIDYSTRLCHNGFGKSEVQIFTLGSSTWKSLGKIPHHFLEGSSQVLVNRRLHWCTWPSDHGPSRLLVSFDLEDEQFQVVPKPDCGGLVKCHFDPIVLGGCLSAAVHCNYGKLEIWVMKEYNVKGYWIKEFSIGNHLSRGLGLDVSQIFHGFEVLQ</sequence>
<reference evidence="1 2" key="1">
    <citation type="journal article" date="2023" name="Science">
        <title>Complex scaffold remodeling in plant triterpene biosynthesis.</title>
        <authorList>
            <person name="De La Pena R."/>
            <person name="Hodgson H."/>
            <person name="Liu J.C."/>
            <person name="Stephenson M.J."/>
            <person name="Martin A.C."/>
            <person name="Owen C."/>
            <person name="Harkess A."/>
            <person name="Leebens-Mack J."/>
            <person name="Jimenez L.E."/>
            <person name="Osbourn A."/>
            <person name="Sattely E.S."/>
        </authorList>
    </citation>
    <scope>NUCLEOTIDE SEQUENCE [LARGE SCALE GENOMIC DNA]</scope>
    <source>
        <strain evidence="2">cv. JPN11</strain>
        <tissue evidence="1">Leaf</tissue>
    </source>
</reference>
<name>A0ACC1Z3U7_MELAZ</name>
<accession>A0ACC1Z3U7</accession>
<gene>
    <name evidence="1" type="ORF">OWV82_002831</name>
</gene>
<proteinExistence type="predicted"/>
<evidence type="ECO:0000313" key="1">
    <source>
        <dbReference type="EMBL" id="KAJ4730159.1"/>
    </source>
</evidence>
<keyword evidence="2" id="KW-1185">Reference proteome</keyword>
<evidence type="ECO:0000313" key="2">
    <source>
        <dbReference type="Proteomes" id="UP001164539"/>
    </source>
</evidence>